<evidence type="ECO:0000313" key="3">
    <source>
        <dbReference type="Proteomes" id="UP000019474"/>
    </source>
</evidence>
<protein>
    <recommendedName>
        <fullName evidence="1">Resolvase HTH domain-containing protein</fullName>
    </recommendedName>
</protein>
<keyword evidence="3" id="KW-1185">Reference proteome</keyword>
<dbReference type="PATRIC" id="fig|1221538.3.peg.999"/>
<feature type="domain" description="Resolvase HTH" evidence="1">
    <location>
        <begin position="5"/>
        <end position="35"/>
    </location>
</feature>
<dbReference type="AlphaFoldDB" id="W9EK97"/>
<dbReference type="Pfam" id="PF02796">
    <property type="entry name" value="HTH_7"/>
    <property type="match status" value="1"/>
</dbReference>
<dbReference type="InterPro" id="IPR006120">
    <property type="entry name" value="Resolvase_HTH_dom"/>
</dbReference>
<evidence type="ECO:0000259" key="1">
    <source>
        <dbReference type="Pfam" id="PF02796"/>
    </source>
</evidence>
<dbReference type="EMBL" id="ALXG01000040">
    <property type="protein sequence ID" value="ETO40109.1"/>
    <property type="molecule type" value="Genomic_DNA"/>
</dbReference>
<dbReference type="GO" id="GO:0003677">
    <property type="term" value="F:DNA binding"/>
    <property type="evidence" value="ECO:0007669"/>
    <property type="project" value="InterPro"/>
</dbReference>
<evidence type="ECO:0000313" key="2">
    <source>
        <dbReference type="EMBL" id="ETO40109.1"/>
    </source>
</evidence>
<sequence length="54" mass="6286">MDSSEQQLLRGLYLEGKTISCMARELQVSRKTLYQWRLRIQQKAVGLLGNTFAR</sequence>
<organism evidence="2 3">
    <name type="scientific">Fructilactobacillus florum 8D</name>
    <dbReference type="NCBI Taxonomy" id="1221538"/>
    <lineage>
        <taxon>Bacteria</taxon>
        <taxon>Bacillati</taxon>
        <taxon>Bacillota</taxon>
        <taxon>Bacilli</taxon>
        <taxon>Lactobacillales</taxon>
        <taxon>Lactobacillaceae</taxon>
        <taxon>Fructilactobacillus</taxon>
    </lineage>
</organism>
<proteinExistence type="predicted"/>
<dbReference type="Proteomes" id="UP000019474">
    <property type="component" value="Unassembled WGS sequence"/>
</dbReference>
<dbReference type="GO" id="GO:0000150">
    <property type="term" value="F:DNA strand exchange activity"/>
    <property type="evidence" value="ECO:0007669"/>
    <property type="project" value="InterPro"/>
</dbReference>
<comment type="caution">
    <text evidence="2">The sequence shown here is derived from an EMBL/GenBank/DDBJ whole genome shotgun (WGS) entry which is preliminary data.</text>
</comment>
<reference evidence="2 3" key="1">
    <citation type="submission" date="2012-08" db="EMBL/GenBank/DDBJ databases">
        <title>Genome sequencing of Lactobacillus florum 8D.</title>
        <authorList>
            <person name="Kim E.B."/>
            <person name="Marco M.L."/>
        </authorList>
    </citation>
    <scope>NUCLEOTIDE SEQUENCE [LARGE SCALE GENOMIC DNA]</scope>
    <source>
        <strain evidence="2 3">8D</strain>
    </source>
</reference>
<name>W9EK97_9LACO</name>
<accession>W9EK97</accession>
<gene>
    <name evidence="2" type="ORF">B808_993</name>
</gene>